<name>A0A6B2KMH5_9NEIS</name>
<feature type="signal peptide" evidence="2">
    <location>
        <begin position="1"/>
        <end position="21"/>
    </location>
</feature>
<comment type="caution">
    <text evidence="3">The sequence shown here is derived from an EMBL/GenBank/DDBJ whole genome shotgun (WGS) entry which is preliminary data.</text>
</comment>
<dbReference type="RefSeq" id="WP_163314643.1">
    <property type="nucleotide sequence ID" value="NZ_JAAGAA010000001.1"/>
</dbReference>
<keyword evidence="2" id="KW-0732">Signal</keyword>
<evidence type="ECO:0000313" key="4">
    <source>
        <dbReference type="Proteomes" id="UP000482578"/>
    </source>
</evidence>
<dbReference type="Proteomes" id="UP000482578">
    <property type="component" value="Unassembled WGS sequence"/>
</dbReference>
<dbReference type="EMBL" id="JAAGAA010000001">
    <property type="protein sequence ID" value="NDV11341.1"/>
    <property type="molecule type" value="Genomic_DNA"/>
</dbReference>
<feature type="region of interest" description="Disordered" evidence="1">
    <location>
        <begin position="58"/>
        <end position="78"/>
    </location>
</feature>
<protein>
    <recommendedName>
        <fullName evidence="5">DUF1707 domain-containing protein</fullName>
    </recommendedName>
</protein>
<feature type="chain" id="PRO_5025404520" description="DUF1707 domain-containing protein" evidence="2">
    <location>
        <begin position="22"/>
        <end position="99"/>
    </location>
</feature>
<feature type="compositionally biased region" description="Basic and acidic residues" evidence="1">
    <location>
        <begin position="64"/>
        <end position="78"/>
    </location>
</feature>
<evidence type="ECO:0000256" key="1">
    <source>
        <dbReference type="SAM" id="MobiDB-lite"/>
    </source>
</evidence>
<gene>
    <name evidence="3" type="ORF">GZH52_00770</name>
</gene>
<proteinExistence type="predicted"/>
<accession>A0A6B2KMH5</accession>
<sequence>MPIRFLLIALLCLAGNGSAFADDDCDKQASHRLRELRVREALANGNLTHAEAERQLRRLHKETRRPSGHEQRRLAPDDAFDDDARHYWRDKRRYKAQPD</sequence>
<evidence type="ECO:0000313" key="3">
    <source>
        <dbReference type="EMBL" id="NDV11341.1"/>
    </source>
</evidence>
<evidence type="ECO:0000256" key="2">
    <source>
        <dbReference type="SAM" id="SignalP"/>
    </source>
</evidence>
<evidence type="ECO:0008006" key="5">
    <source>
        <dbReference type="Google" id="ProtNLM"/>
    </source>
</evidence>
<reference evidence="3 4" key="1">
    <citation type="submission" date="2020-02" db="EMBL/GenBank/DDBJ databases">
        <authorList>
            <person name="Yang Z."/>
        </authorList>
    </citation>
    <scope>NUCLEOTIDE SEQUENCE [LARGE SCALE GENOMIC DNA]</scope>
    <source>
        <strain evidence="3 4">HX-7-9</strain>
    </source>
</reference>
<dbReference type="AlphaFoldDB" id="A0A6B2KMH5"/>
<keyword evidence="4" id="KW-1185">Reference proteome</keyword>
<organism evidence="3 4">
    <name type="scientific">Crenobacter caeni</name>
    <dbReference type="NCBI Taxonomy" id="2705474"/>
    <lineage>
        <taxon>Bacteria</taxon>
        <taxon>Pseudomonadati</taxon>
        <taxon>Pseudomonadota</taxon>
        <taxon>Betaproteobacteria</taxon>
        <taxon>Neisseriales</taxon>
        <taxon>Neisseriaceae</taxon>
        <taxon>Crenobacter</taxon>
    </lineage>
</organism>